<reference evidence="3" key="1">
    <citation type="submission" date="2021-11" db="EMBL/GenBank/DDBJ databases">
        <title>Streptomyces corallinus and Kineosporia corallina sp. nov., two new coral-derived marine actinobacteria.</title>
        <authorList>
            <person name="Buangrab K."/>
            <person name="Sutthacheep M."/>
            <person name="Yeemin T."/>
            <person name="Harunari E."/>
            <person name="Igarashi Y."/>
            <person name="Sripreechasak P."/>
            <person name="Kanchanasin P."/>
            <person name="Tanasupawat S."/>
            <person name="Phongsopitanun W."/>
        </authorList>
    </citation>
    <scope>NUCLEOTIDE SEQUENCE</scope>
    <source>
        <strain evidence="3">JCM 31032</strain>
    </source>
</reference>
<name>A0A9X1NE03_9ACTN</name>
<dbReference type="InterPro" id="IPR024047">
    <property type="entry name" value="MM3350-like_sf"/>
</dbReference>
<dbReference type="AlphaFoldDB" id="A0A9X1NE03"/>
<dbReference type="Pfam" id="PF07929">
    <property type="entry name" value="PRiA4_ORF3"/>
    <property type="match status" value="1"/>
</dbReference>
<accession>A0A9X1NE03</accession>
<feature type="domain" description="Plasmid pRiA4b Orf3-like" evidence="2">
    <location>
        <begin position="330"/>
        <end position="498"/>
    </location>
</feature>
<feature type="region of interest" description="Disordered" evidence="1">
    <location>
        <begin position="241"/>
        <end position="262"/>
    </location>
</feature>
<comment type="caution">
    <text evidence="3">The sequence shown here is derived from an EMBL/GenBank/DDBJ whole genome shotgun (WGS) entry which is preliminary data.</text>
</comment>
<organism evidence="3 4">
    <name type="scientific">Kineosporia babensis</name>
    <dbReference type="NCBI Taxonomy" id="499548"/>
    <lineage>
        <taxon>Bacteria</taxon>
        <taxon>Bacillati</taxon>
        <taxon>Actinomycetota</taxon>
        <taxon>Actinomycetes</taxon>
        <taxon>Kineosporiales</taxon>
        <taxon>Kineosporiaceae</taxon>
        <taxon>Kineosporia</taxon>
    </lineage>
</organism>
<dbReference type="Proteomes" id="UP001138997">
    <property type="component" value="Unassembled WGS sequence"/>
</dbReference>
<dbReference type="SUPFAM" id="SSF159941">
    <property type="entry name" value="MM3350-like"/>
    <property type="match status" value="1"/>
</dbReference>
<proteinExistence type="predicted"/>
<dbReference type="RefSeq" id="WP_231440505.1">
    <property type="nucleotide sequence ID" value="NZ_JAJOMB010000004.1"/>
</dbReference>
<dbReference type="EMBL" id="JAJOMB010000004">
    <property type="protein sequence ID" value="MCD5311328.1"/>
    <property type="molecule type" value="Genomic_DNA"/>
</dbReference>
<evidence type="ECO:0000259" key="2">
    <source>
        <dbReference type="Pfam" id="PF07929"/>
    </source>
</evidence>
<dbReference type="InterPro" id="IPR012912">
    <property type="entry name" value="Plasmid_pRiA4b_Orf3-like"/>
</dbReference>
<gene>
    <name evidence="3" type="ORF">LR394_10490</name>
</gene>
<evidence type="ECO:0000313" key="4">
    <source>
        <dbReference type="Proteomes" id="UP001138997"/>
    </source>
</evidence>
<evidence type="ECO:0000256" key="1">
    <source>
        <dbReference type="SAM" id="MobiDB-lite"/>
    </source>
</evidence>
<keyword evidence="4" id="KW-1185">Reference proteome</keyword>
<dbReference type="PANTHER" id="PTHR41878:SF1">
    <property type="entry name" value="TNPR PROTEIN"/>
    <property type="match status" value="1"/>
</dbReference>
<dbReference type="PANTHER" id="PTHR41878">
    <property type="entry name" value="LEXA REPRESSOR-RELATED"/>
    <property type="match status" value="1"/>
</dbReference>
<protein>
    <submittedName>
        <fullName evidence="3">Plasmid pRiA4b ORF-3 family protein</fullName>
    </submittedName>
</protein>
<evidence type="ECO:0000313" key="3">
    <source>
        <dbReference type="EMBL" id="MCD5311328.1"/>
    </source>
</evidence>
<sequence length="508" mass="54345">MSPRKRRTGPTSADDIQVSRLSVVRDPDETCDCEVCKGENLDPEALLASIVDDVALLADEEDPLSAELAGAAFLSLSSSLGDEALDALLEIVPAIEARGSREALTLLTAIAAMAGATAPPVATAAQAAADRLAATGITAPAWADELTQPLTAGPFSELSDAARTLSILVLPLQRAERQHTLIIMVDHENCGAAGQIMLVDAEDLVSLVAALQMSTQQGGITLRTKKLSAPAFRWHAEQALDSRAVHDQENGGPADPDLLDDEDGPGYATLALLTRARLATLPAARRPKGAPDPAHVTGFSALDVLREFAALTDAAQPPARRRKSDGPAPVYQIKVGLRDAKPPIWRRLLVPADVTLADLHKVIQSSFNWDDSHLHAFETPYGDFGHADPELGHQADSSITLEQVAPSVKDKIVYTYDFGDDWEHQILVEKISPADPMVEYPVCTGGRRAAPPEDCGGIWGYQETIEALADPSHPEHAVQLEWMGLADPDDFDPAAFDLGEINERLRGL</sequence>
<dbReference type="Gene3D" id="3.10.290.30">
    <property type="entry name" value="MM3350-like"/>
    <property type="match status" value="1"/>
</dbReference>